<dbReference type="InterPro" id="IPR051432">
    <property type="entry name" value="KCNMA1_auxiliary"/>
</dbReference>
<dbReference type="PROSITE" id="PS51450">
    <property type="entry name" value="LRR"/>
    <property type="match status" value="1"/>
</dbReference>
<dbReference type="STRING" id="8090.ENSORLP00000012752"/>
<dbReference type="InParanoid" id="H2M2V4"/>
<keyword evidence="5 13" id="KW-0812">Transmembrane</keyword>
<feature type="transmembrane region" description="Helical" evidence="13">
    <location>
        <begin position="244"/>
        <end position="272"/>
    </location>
</feature>
<reference evidence="16" key="2">
    <citation type="submission" date="2025-08" db="UniProtKB">
        <authorList>
            <consortium name="Ensembl"/>
        </authorList>
    </citation>
    <scope>IDENTIFICATION</scope>
    <source>
        <strain evidence="16">Hd-rR</strain>
    </source>
</reference>
<protein>
    <recommendedName>
        <fullName evidence="15">LRRNT domain-containing protein</fullName>
    </recommendedName>
</protein>
<evidence type="ECO:0000256" key="2">
    <source>
        <dbReference type="ARBA" id="ARBA00022448"/>
    </source>
</evidence>
<dbReference type="GO" id="GO:0005886">
    <property type="term" value="C:plasma membrane"/>
    <property type="evidence" value="ECO:0007669"/>
    <property type="project" value="UniProtKB-SubCell"/>
</dbReference>
<evidence type="ECO:0000256" key="5">
    <source>
        <dbReference type="ARBA" id="ARBA00022692"/>
    </source>
</evidence>
<keyword evidence="4" id="KW-0433">Leucine-rich repeat</keyword>
<dbReference type="InterPro" id="IPR001611">
    <property type="entry name" value="Leu-rich_rpt"/>
</dbReference>
<dbReference type="FunFam" id="3.80.10.10:FF:000015">
    <property type="entry name" value="Leucine rich repeat containing 38"/>
    <property type="match status" value="1"/>
</dbReference>
<dbReference type="PANTHER" id="PTHR46473">
    <property type="entry name" value="GH08155P"/>
    <property type="match status" value="1"/>
</dbReference>
<evidence type="ECO:0000256" key="13">
    <source>
        <dbReference type="SAM" id="Phobius"/>
    </source>
</evidence>
<proteinExistence type="predicted"/>
<keyword evidence="2" id="KW-0813">Transport</keyword>
<reference evidence="16" key="3">
    <citation type="submission" date="2025-09" db="UniProtKB">
        <authorList>
            <consortium name="Ensembl"/>
        </authorList>
    </citation>
    <scope>IDENTIFICATION</scope>
    <source>
        <strain evidence="16">Hd-rR</strain>
    </source>
</reference>
<keyword evidence="8 13" id="KW-1133">Transmembrane helix</keyword>
<evidence type="ECO:0000259" key="15">
    <source>
        <dbReference type="SMART" id="SM00013"/>
    </source>
</evidence>
<dbReference type="SMART" id="SM00369">
    <property type="entry name" value="LRR_TYP"/>
    <property type="match status" value="4"/>
</dbReference>
<dbReference type="PANTHER" id="PTHR46473:SF6">
    <property type="entry name" value="LEUCINE-RICH REPEAT-CONTAINING PROTEIN 52"/>
    <property type="match status" value="1"/>
</dbReference>
<keyword evidence="17" id="KW-1185">Reference proteome</keyword>
<evidence type="ECO:0000256" key="8">
    <source>
        <dbReference type="ARBA" id="ARBA00022989"/>
    </source>
</evidence>
<feature type="signal peptide" evidence="14">
    <location>
        <begin position="1"/>
        <end position="25"/>
    </location>
</feature>
<dbReference type="AlphaFoldDB" id="H2M2V4"/>
<reference evidence="16 17" key="1">
    <citation type="journal article" date="2007" name="Nature">
        <title>The medaka draft genome and insights into vertebrate genome evolution.</title>
        <authorList>
            <person name="Kasahara M."/>
            <person name="Naruse K."/>
            <person name="Sasaki S."/>
            <person name="Nakatani Y."/>
            <person name="Qu W."/>
            <person name="Ahsan B."/>
            <person name="Yamada T."/>
            <person name="Nagayasu Y."/>
            <person name="Doi K."/>
            <person name="Kasai Y."/>
            <person name="Jindo T."/>
            <person name="Kobayashi D."/>
            <person name="Shimada A."/>
            <person name="Toyoda A."/>
            <person name="Kuroki Y."/>
            <person name="Fujiyama A."/>
            <person name="Sasaki T."/>
            <person name="Shimizu A."/>
            <person name="Asakawa S."/>
            <person name="Shimizu N."/>
            <person name="Hashimoto S."/>
            <person name="Yang J."/>
            <person name="Lee Y."/>
            <person name="Matsushima K."/>
            <person name="Sugano S."/>
            <person name="Sakaizumi M."/>
            <person name="Narita T."/>
            <person name="Ohishi K."/>
            <person name="Haga S."/>
            <person name="Ohta F."/>
            <person name="Nomoto H."/>
            <person name="Nogata K."/>
            <person name="Morishita T."/>
            <person name="Endo T."/>
            <person name="Shin-I T."/>
            <person name="Takeda H."/>
            <person name="Morishita S."/>
            <person name="Kohara Y."/>
        </authorList>
    </citation>
    <scope>NUCLEOTIDE SEQUENCE [LARGE SCALE GENOMIC DNA]</scope>
    <source>
        <strain evidence="16 17">Hd-rR</strain>
    </source>
</reference>
<keyword evidence="12" id="KW-0407">Ion channel</keyword>
<dbReference type="InterPro" id="IPR000372">
    <property type="entry name" value="LRRNT"/>
</dbReference>
<evidence type="ECO:0000256" key="1">
    <source>
        <dbReference type="ARBA" id="ARBA00004162"/>
    </source>
</evidence>
<dbReference type="Gene3D" id="3.80.10.10">
    <property type="entry name" value="Ribonuclease Inhibitor"/>
    <property type="match status" value="1"/>
</dbReference>
<evidence type="ECO:0000256" key="11">
    <source>
        <dbReference type="ARBA" id="ARBA00023157"/>
    </source>
</evidence>
<accession>H2M2V4</accession>
<dbReference type="InterPro" id="IPR032675">
    <property type="entry name" value="LRR_dom_sf"/>
</dbReference>
<keyword evidence="11" id="KW-1015">Disulfide bond</keyword>
<dbReference type="Proteomes" id="UP000001038">
    <property type="component" value="Chromosome 17"/>
</dbReference>
<dbReference type="Ensembl" id="ENSORLT00000012753.2">
    <property type="protein sequence ID" value="ENSORLP00000012752.2"/>
    <property type="gene ID" value="ENSORLG00000010174.2"/>
</dbReference>
<evidence type="ECO:0000256" key="7">
    <source>
        <dbReference type="ARBA" id="ARBA00022737"/>
    </source>
</evidence>
<dbReference type="Pfam" id="PF13855">
    <property type="entry name" value="LRR_8"/>
    <property type="match status" value="1"/>
</dbReference>
<dbReference type="SUPFAM" id="SSF52058">
    <property type="entry name" value="L domain-like"/>
    <property type="match status" value="1"/>
</dbReference>
<evidence type="ECO:0000313" key="17">
    <source>
        <dbReference type="Proteomes" id="UP000001038"/>
    </source>
</evidence>
<feature type="chain" id="PRO_5017443550" description="LRRNT domain-containing protein" evidence="14">
    <location>
        <begin position="26"/>
        <end position="332"/>
    </location>
</feature>
<dbReference type="Pfam" id="PF00560">
    <property type="entry name" value="LRR_1"/>
    <property type="match status" value="1"/>
</dbReference>
<dbReference type="HOGENOM" id="CLU_000288_18_10_1"/>
<dbReference type="InterPro" id="IPR003591">
    <property type="entry name" value="Leu-rich_rpt_typical-subtyp"/>
</dbReference>
<comment type="subcellular location">
    <subcellularLocation>
        <location evidence="1">Cell membrane</location>
        <topology evidence="1">Single-pass membrane protein</topology>
    </subcellularLocation>
</comment>
<evidence type="ECO:0000256" key="4">
    <source>
        <dbReference type="ARBA" id="ARBA00022614"/>
    </source>
</evidence>
<keyword evidence="7" id="KW-0677">Repeat</keyword>
<keyword evidence="9" id="KW-0406">Ion transport</keyword>
<dbReference type="eggNOG" id="KOG0619">
    <property type="taxonomic scope" value="Eukaryota"/>
</dbReference>
<dbReference type="GeneTree" id="ENSGT00940000156906"/>
<organism evidence="16 17">
    <name type="scientific">Oryzias latipes</name>
    <name type="common">Japanese rice fish</name>
    <name type="synonym">Japanese killifish</name>
    <dbReference type="NCBI Taxonomy" id="8090"/>
    <lineage>
        <taxon>Eukaryota</taxon>
        <taxon>Metazoa</taxon>
        <taxon>Chordata</taxon>
        <taxon>Craniata</taxon>
        <taxon>Vertebrata</taxon>
        <taxon>Euteleostomi</taxon>
        <taxon>Actinopterygii</taxon>
        <taxon>Neopterygii</taxon>
        <taxon>Teleostei</taxon>
        <taxon>Neoteleostei</taxon>
        <taxon>Acanthomorphata</taxon>
        <taxon>Ovalentaria</taxon>
        <taxon>Atherinomorphae</taxon>
        <taxon>Beloniformes</taxon>
        <taxon>Adrianichthyidae</taxon>
        <taxon>Oryziinae</taxon>
        <taxon>Oryzias</taxon>
    </lineage>
</organism>
<feature type="domain" description="LRRNT" evidence="15">
    <location>
        <begin position="27"/>
        <end position="60"/>
    </location>
</feature>
<evidence type="ECO:0000313" key="16">
    <source>
        <dbReference type="Ensembl" id="ENSORLP00000012752.2"/>
    </source>
</evidence>
<dbReference type="GO" id="GO:0071805">
    <property type="term" value="P:potassium ion transmembrane transport"/>
    <property type="evidence" value="ECO:0007669"/>
    <property type="project" value="UniProtKB-ARBA"/>
</dbReference>
<evidence type="ECO:0000256" key="14">
    <source>
        <dbReference type="SAM" id="SignalP"/>
    </source>
</evidence>
<keyword evidence="3" id="KW-1003">Cell membrane</keyword>
<name>H2M2V4_ORYLA</name>
<sequence length="332" mass="36788">RKERRGKAPVVLLLTFGVTASPVISTGCPDRCVCDDQLVVQCAGQHLTTFPVNLPLATRQLIISNNRIVELPPLALNYLSDLVYLDCSNNSLTEISESTFGNLRKLAYLDLSFNTLTRIEDRTFGPLASLVMLRMTDNPGLSEIHPDAFTENENLQVLDVSRNNLTALNITSLLALPALRSMGLSGNPWSCECENEDLCLWIESPVDPSVTVCGSPAEMQGLRLGEVGIQLRTFCHQTLGSWDYLFFVAIGFVIFAAGTVSAWLMGVVMVLYERYIKRKDEQLENEDESSEAAHVPMARTDILLVSCQHTLVYQCPDGRNEKLETPISKCET</sequence>
<gene>
    <name evidence="16" type="primary">LOC101174134</name>
</gene>
<evidence type="ECO:0000256" key="12">
    <source>
        <dbReference type="ARBA" id="ARBA00023303"/>
    </source>
</evidence>
<evidence type="ECO:0000256" key="9">
    <source>
        <dbReference type="ARBA" id="ARBA00023065"/>
    </source>
</evidence>
<dbReference type="SMART" id="SM00013">
    <property type="entry name" value="LRRNT"/>
    <property type="match status" value="1"/>
</dbReference>
<dbReference type="Bgee" id="ENSORLG00000010174">
    <property type="expression patterns" value="Expressed in brain and 1 other cell type or tissue"/>
</dbReference>
<keyword evidence="6 14" id="KW-0732">Signal</keyword>
<evidence type="ECO:0000256" key="6">
    <source>
        <dbReference type="ARBA" id="ARBA00022729"/>
    </source>
</evidence>
<evidence type="ECO:0000256" key="3">
    <source>
        <dbReference type="ARBA" id="ARBA00022475"/>
    </source>
</evidence>
<keyword evidence="10 13" id="KW-0472">Membrane</keyword>
<evidence type="ECO:0000256" key="10">
    <source>
        <dbReference type="ARBA" id="ARBA00023136"/>
    </source>
</evidence>